<feature type="domain" description="Reverse transcriptase" evidence="3">
    <location>
        <begin position="191"/>
        <end position="402"/>
    </location>
</feature>
<comment type="caution">
    <text evidence="4">The sequence shown here is derived from an EMBL/GenBank/DDBJ whole genome shotgun (WGS) entry which is preliminary data.</text>
</comment>
<gene>
    <name evidence="4" type="ORF">NXF25_011349</name>
</gene>
<sequence length="482" mass="54365">MSKLGHLSEFDTAHPERWSSYVAWVENYFQVNQVQEDGLKAAMLLCVCGQETFDIAENLVTPAPLESIAYTELKRMLREHFEPKLPVIAWRHAFEQRDQRPGESAADFIAMLQQAARPCEFKDLEERLHDRLVCGLRSRELQQKIFVKEDVSFQDALREIMANEAAGRTMKALRLSKNPTTSSSVHQEVTRELNPSVAPTRIKPHRVPFALKNKINTELDKLIQQGILEPVDSSPWETPIVTPLKANGEVCICADYKCTLNKALQQHSYPVPMVSHILAFLKGGQVFTKLNLAQAYQQLPVDEATAEAQTIVTHRGAFKVKRLQFGANVTPGIFQSMMERTLHNIPGVCPYFDDVLIAGESSKNLADRLRAVLLHFRQAGLKLKQDKCKIGVTSTEFLGFRIDAEGIHPPESKLKAIQQAPSPKSKSECQAFLGLLNFYYSFLPHKAAVAEPLHQLLDKQAPWQSTKGVLQRSRPCSLQMRF</sequence>
<organism evidence="4 5">
    <name type="scientific">Crotalus adamanteus</name>
    <name type="common">Eastern diamondback rattlesnake</name>
    <dbReference type="NCBI Taxonomy" id="8729"/>
    <lineage>
        <taxon>Eukaryota</taxon>
        <taxon>Metazoa</taxon>
        <taxon>Chordata</taxon>
        <taxon>Craniata</taxon>
        <taxon>Vertebrata</taxon>
        <taxon>Euteleostomi</taxon>
        <taxon>Lepidosauria</taxon>
        <taxon>Squamata</taxon>
        <taxon>Bifurcata</taxon>
        <taxon>Unidentata</taxon>
        <taxon>Episquamata</taxon>
        <taxon>Toxicofera</taxon>
        <taxon>Serpentes</taxon>
        <taxon>Colubroidea</taxon>
        <taxon>Viperidae</taxon>
        <taxon>Crotalinae</taxon>
        <taxon>Crotalus</taxon>
    </lineage>
</organism>
<dbReference type="GO" id="GO:0004523">
    <property type="term" value="F:RNA-DNA hybrid ribonuclease activity"/>
    <property type="evidence" value="ECO:0007669"/>
    <property type="project" value="UniProtKB-EC"/>
</dbReference>
<dbReference type="InterPro" id="IPR050951">
    <property type="entry name" value="Retrovirus_Pol_polyprotein"/>
</dbReference>
<proteinExistence type="inferred from homology"/>
<dbReference type="EMBL" id="JAOTOJ010000005">
    <property type="protein sequence ID" value="KAK9400635.1"/>
    <property type="molecule type" value="Genomic_DNA"/>
</dbReference>
<protein>
    <recommendedName>
        <fullName evidence="2">ribonuclease H</fullName>
        <ecNumber evidence="2">3.1.26.4</ecNumber>
    </recommendedName>
</protein>
<dbReference type="EC" id="3.1.26.4" evidence="2"/>
<dbReference type="PROSITE" id="PS50878">
    <property type="entry name" value="RT_POL"/>
    <property type="match status" value="1"/>
</dbReference>
<dbReference type="Gene3D" id="3.30.70.270">
    <property type="match status" value="2"/>
</dbReference>
<dbReference type="PANTHER" id="PTHR37984:SF12">
    <property type="entry name" value="RIBONUCLEASE H"/>
    <property type="match status" value="1"/>
</dbReference>
<evidence type="ECO:0000256" key="1">
    <source>
        <dbReference type="ARBA" id="ARBA00010879"/>
    </source>
</evidence>
<evidence type="ECO:0000313" key="5">
    <source>
        <dbReference type="Proteomes" id="UP001474421"/>
    </source>
</evidence>
<dbReference type="Gene3D" id="3.10.10.10">
    <property type="entry name" value="HIV Type 1 Reverse Transcriptase, subunit A, domain 1"/>
    <property type="match status" value="1"/>
</dbReference>
<dbReference type="AlphaFoldDB" id="A0AAW1BFS0"/>
<comment type="similarity">
    <text evidence="1">Belongs to the beta type-B retroviral polymerase family. HERV class-II K(HML-2) pol subfamily.</text>
</comment>
<dbReference type="PANTHER" id="PTHR37984">
    <property type="entry name" value="PROTEIN CBG26694"/>
    <property type="match status" value="1"/>
</dbReference>
<accession>A0AAW1BFS0</accession>
<name>A0AAW1BFS0_CROAD</name>
<evidence type="ECO:0000313" key="4">
    <source>
        <dbReference type="EMBL" id="KAK9400635.1"/>
    </source>
</evidence>
<reference evidence="4 5" key="1">
    <citation type="journal article" date="2024" name="Proc. Natl. Acad. Sci. U.S.A.">
        <title>The genetic regulatory architecture and epigenomic basis for age-related changes in rattlesnake venom.</title>
        <authorList>
            <person name="Hogan M.P."/>
            <person name="Holding M.L."/>
            <person name="Nystrom G.S."/>
            <person name="Colston T.J."/>
            <person name="Bartlett D.A."/>
            <person name="Mason A.J."/>
            <person name="Ellsworth S.A."/>
            <person name="Rautsaw R.M."/>
            <person name="Lawrence K.C."/>
            <person name="Strickland J.L."/>
            <person name="He B."/>
            <person name="Fraser P."/>
            <person name="Margres M.J."/>
            <person name="Gilbert D.M."/>
            <person name="Gibbs H.L."/>
            <person name="Parkinson C.L."/>
            <person name="Rokyta D.R."/>
        </authorList>
    </citation>
    <scope>NUCLEOTIDE SEQUENCE [LARGE SCALE GENOMIC DNA]</scope>
    <source>
        <strain evidence="4">DRR0105</strain>
    </source>
</reference>
<dbReference type="CDD" id="cd01647">
    <property type="entry name" value="RT_LTR"/>
    <property type="match status" value="1"/>
</dbReference>
<dbReference type="InterPro" id="IPR043502">
    <property type="entry name" value="DNA/RNA_pol_sf"/>
</dbReference>
<dbReference type="SUPFAM" id="SSF56672">
    <property type="entry name" value="DNA/RNA polymerases"/>
    <property type="match status" value="1"/>
</dbReference>
<dbReference type="Pfam" id="PF00078">
    <property type="entry name" value="RVT_1"/>
    <property type="match status" value="1"/>
</dbReference>
<dbReference type="Proteomes" id="UP001474421">
    <property type="component" value="Unassembled WGS sequence"/>
</dbReference>
<keyword evidence="5" id="KW-1185">Reference proteome</keyword>
<dbReference type="InterPro" id="IPR000477">
    <property type="entry name" value="RT_dom"/>
</dbReference>
<evidence type="ECO:0000256" key="2">
    <source>
        <dbReference type="ARBA" id="ARBA00012180"/>
    </source>
</evidence>
<dbReference type="InterPro" id="IPR043128">
    <property type="entry name" value="Rev_trsase/Diguanyl_cyclase"/>
</dbReference>
<evidence type="ECO:0000259" key="3">
    <source>
        <dbReference type="PROSITE" id="PS50878"/>
    </source>
</evidence>